<dbReference type="Proteomes" id="UP000266506">
    <property type="component" value="Unassembled WGS sequence"/>
</dbReference>
<dbReference type="EMBL" id="QXEV01000005">
    <property type="protein sequence ID" value="RIA77950.1"/>
    <property type="molecule type" value="Genomic_DNA"/>
</dbReference>
<keyword evidence="3" id="KW-1185">Reference proteome</keyword>
<dbReference type="Pfam" id="PF13672">
    <property type="entry name" value="PP2C_2"/>
    <property type="match status" value="1"/>
</dbReference>
<feature type="domain" description="PPM-type phosphatase" evidence="1">
    <location>
        <begin position="7"/>
        <end position="228"/>
    </location>
</feature>
<dbReference type="InterPro" id="IPR001932">
    <property type="entry name" value="PPM-type_phosphatase-like_dom"/>
</dbReference>
<name>A0A397RUE7_9MOLU</name>
<evidence type="ECO:0000313" key="2">
    <source>
        <dbReference type="EMBL" id="RIA77950.1"/>
    </source>
</evidence>
<sequence>MIEKAYGASVRGKMHIQNKLPNQDAFLVDNSKYYTLAVVCDGLGSKKHSRVASHRLCKIIKKEVHKRFKKRALEPYDLVTSIQSKYKKRIWPFNLTNCDTTCLFSLISSTSIMLFQLGDGLNAVVFSDDIVKCEIAEKDFTNETRAFGKSKKSDWLFKMIKKEDNTKYELILCTDGISEDIIDNTAVEFVHTVSSKTIGKNKNNPILKDILDSWPNKYSSDDKTIVVVK</sequence>
<proteinExistence type="predicted"/>
<comment type="caution">
    <text evidence="2">The sequence shown here is derived from an EMBL/GenBank/DDBJ whole genome shotgun (WGS) entry which is preliminary data.</text>
</comment>
<evidence type="ECO:0000259" key="1">
    <source>
        <dbReference type="SMART" id="SM00332"/>
    </source>
</evidence>
<protein>
    <submittedName>
        <fullName evidence="2">Serine/threonine protein phosphatase PrpC</fullName>
    </submittedName>
</protein>
<dbReference type="RefSeq" id="WP_119015899.1">
    <property type="nucleotide sequence ID" value="NZ_QXEV01000005.1"/>
</dbReference>
<evidence type="ECO:0000313" key="3">
    <source>
        <dbReference type="Proteomes" id="UP000266506"/>
    </source>
</evidence>
<dbReference type="OrthoDB" id="9801841at2"/>
<dbReference type="SUPFAM" id="SSF81606">
    <property type="entry name" value="PP2C-like"/>
    <property type="match status" value="1"/>
</dbReference>
<dbReference type="InterPro" id="IPR036457">
    <property type="entry name" value="PPM-type-like_dom_sf"/>
</dbReference>
<gene>
    <name evidence="2" type="ORF">EI71_00733</name>
</gene>
<dbReference type="SMART" id="SM00332">
    <property type="entry name" value="PP2Cc"/>
    <property type="match status" value="1"/>
</dbReference>
<dbReference type="Gene3D" id="3.60.40.10">
    <property type="entry name" value="PPM-type phosphatase domain"/>
    <property type="match status" value="1"/>
</dbReference>
<organism evidence="2 3">
    <name type="scientific">Anaeroplasma bactoclasticum</name>
    <dbReference type="NCBI Taxonomy" id="2088"/>
    <lineage>
        <taxon>Bacteria</taxon>
        <taxon>Bacillati</taxon>
        <taxon>Mycoplasmatota</taxon>
        <taxon>Mollicutes</taxon>
        <taxon>Anaeroplasmatales</taxon>
        <taxon>Anaeroplasmataceae</taxon>
        <taxon>Anaeroplasma</taxon>
    </lineage>
</organism>
<accession>A0A397RUE7</accession>
<dbReference type="InParanoid" id="A0A397RUE7"/>
<reference evidence="2 3" key="1">
    <citation type="submission" date="2018-08" db="EMBL/GenBank/DDBJ databases">
        <title>Genomic Encyclopedia of Archaeal and Bacterial Type Strains, Phase II (KMG-II): from individual species to whole genera.</title>
        <authorList>
            <person name="Goeker M."/>
        </authorList>
    </citation>
    <scope>NUCLEOTIDE SEQUENCE [LARGE SCALE GENOMIC DNA]</scope>
    <source>
        <strain evidence="2 3">ATCC 27112</strain>
    </source>
</reference>
<dbReference type="AlphaFoldDB" id="A0A397RUE7"/>